<evidence type="ECO:0008006" key="5">
    <source>
        <dbReference type="Google" id="ProtNLM"/>
    </source>
</evidence>
<keyword evidence="4" id="KW-1185">Reference proteome</keyword>
<dbReference type="STRING" id="1791.GCA_001049355_01100"/>
<evidence type="ECO:0000256" key="2">
    <source>
        <dbReference type="SAM" id="SignalP"/>
    </source>
</evidence>
<dbReference type="KEGG" id="mauu:NCTC10437_02962"/>
<gene>
    <name evidence="3" type="ORF">NCTC10437_02962</name>
</gene>
<feature type="chain" id="PRO_5038427580" description="Secreted protein" evidence="2">
    <location>
        <begin position="29"/>
        <end position="202"/>
    </location>
</feature>
<dbReference type="EMBL" id="LR134356">
    <property type="protein sequence ID" value="VEG55378.1"/>
    <property type="molecule type" value="Genomic_DNA"/>
</dbReference>
<evidence type="ECO:0000313" key="4">
    <source>
        <dbReference type="Proteomes" id="UP000279306"/>
    </source>
</evidence>
<name>A0A3S4VNP2_MYCAU</name>
<dbReference type="AlphaFoldDB" id="A0A3S4VNP2"/>
<protein>
    <recommendedName>
        <fullName evidence="5">Secreted protein</fullName>
    </recommendedName>
</protein>
<keyword evidence="2" id="KW-0732">Signal</keyword>
<proteinExistence type="predicted"/>
<evidence type="ECO:0000256" key="1">
    <source>
        <dbReference type="SAM" id="MobiDB-lite"/>
    </source>
</evidence>
<organism evidence="3 4">
    <name type="scientific">Mycolicibacterium aurum</name>
    <name type="common">Mycobacterium aurum</name>
    <dbReference type="NCBI Taxonomy" id="1791"/>
    <lineage>
        <taxon>Bacteria</taxon>
        <taxon>Bacillati</taxon>
        <taxon>Actinomycetota</taxon>
        <taxon>Actinomycetes</taxon>
        <taxon>Mycobacteriales</taxon>
        <taxon>Mycobacteriaceae</taxon>
        <taxon>Mycolicibacterium</taxon>
    </lineage>
</organism>
<evidence type="ECO:0000313" key="3">
    <source>
        <dbReference type="EMBL" id="VEG55378.1"/>
    </source>
</evidence>
<reference evidence="3 4" key="1">
    <citation type="submission" date="2018-12" db="EMBL/GenBank/DDBJ databases">
        <authorList>
            <consortium name="Pathogen Informatics"/>
        </authorList>
    </citation>
    <scope>NUCLEOTIDE SEQUENCE [LARGE SCALE GENOMIC DNA]</scope>
    <source>
        <strain evidence="3 4">NCTC10437</strain>
    </source>
</reference>
<sequence>MGLMRTVHRVGIPALALLCLACSGPVVVNTDDSSAQQAPPPAPSVTTTRPSNAHLANAFDFAAAVDGQTGYYFTSPSGRWECAIVPRVSAGCQNAQSSTRIGITGAPDEVPGPDGEPTAPNAVVVDRNADPQFAALPAPGVALEPGPATVLPFNRVLAAAGFRCNVQEATGISCQSEFSGKGFTFSAEGFVPGYTDVPADAP</sequence>
<dbReference type="Proteomes" id="UP000279306">
    <property type="component" value="Chromosome"/>
</dbReference>
<accession>A0A3S4VNP2</accession>
<feature type="signal peptide" evidence="2">
    <location>
        <begin position="1"/>
        <end position="28"/>
    </location>
</feature>
<feature type="region of interest" description="Disordered" evidence="1">
    <location>
        <begin position="30"/>
        <end position="49"/>
    </location>
</feature>